<keyword evidence="7" id="KW-0508">mRNA splicing</keyword>
<name>A0A8X6KBM5_TRICU</name>
<dbReference type="InterPro" id="IPR012677">
    <property type="entry name" value="Nucleotide-bd_a/b_plait_sf"/>
</dbReference>
<keyword evidence="14" id="KW-1185">Reference proteome</keyword>
<dbReference type="CDD" id="cd12246">
    <property type="entry name" value="RRM1_U1A_like"/>
    <property type="match status" value="1"/>
</dbReference>
<keyword evidence="5" id="KW-0677">Repeat</keyword>
<dbReference type="GO" id="GO:0005681">
    <property type="term" value="C:spliceosomal complex"/>
    <property type="evidence" value="ECO:0007669"/>
    <property type="project" value="UniProtKB-KW"/>
</dbReference>
<accession>A0A8X6KBM5</accession>
<gene>
    <name evidence="13" type="primary">snf</name>
    <name evidence="13" type="ORF">TNCT_704151</name>
</gene>
<keyword evidence="6 10" id="KW-0694">RNA-binding</keyword>
<proteinExistence type="inferred from homology"/>
<dbReference type="OrthoDB" id="277802at2759"/>
<reference evidence="13" key="1">
    <citation type="submission" date="2020-07" db="EMBL/GenBank/DDBJ databases">
        <title>Multicomponent nature underlies the extraordinary mechanical properties of spider dragline silk.</title>
        <authorList>
            <person name="Kono N."/>
            <person name="Nakamura H."/>
            <person name="Mori M."/>
            <person name="Yoshida Y."/>
            <person name="Ohtoshi R."/>
            <person name="Malay A.D."/>
            <person name="Moran D.A.P."/>
            <person name="Tomita M."/>
            <person name="Numata K."/>
            <person name="Arakawa K."/>
        </authorList>
    </citation>
    <scope>NUCLEOTIDE SEQUENCE</scope>
</reference>
<evidence type="ECO:0000256" key="5">
    <source>
        <dbReference type="ARBA" id="ARBA00022737"/>
    </source>
</evidence>
<evidence type="ECO:0000256" key="11">
    <source>
        <dbReference type="SAM" id="MobiDB-lite"/>
    </source>
</evidence>
<dbReference type="GO" id="GO:0003723">
    <property type="term" value="F:RNA binding"/>
    <property type="evidence" value="ECO:0007669"/>
    <property type="project" value="UniProtKB-UniRule"/>
</dbReference>
<dbReference type="Gene3D" id="3.30.70.330">
    <property type="match status" value="2"/>
</dbReference>
<dbReference type="PROSITE" id="PS50102">
    <property type="entry name" value="RRM"/>
    <property type="match status" value="2"/>
</dbReference>
<evidence type="ECO:0000259" key="12">
    <source>
        <dbReference type="PROSITE" id="PS50102"/>
    </source>
</evidence>
<feature type="region of interest" description="Disordered" evidence="11">
    <location>
        <begin position="108"/>
        <end position="138"/>
    </location>
</feature>
<evidence type="ECO:0000256" key="4">
    <source>
        <dbReference type="ARBA" id="ARBA00022728"/>
    </source>
</evidence>
<comment type="subcellular location">
    <subcellularLocation>
        <location evidence="1">Nucleus</location>
    </subcellularLocation>
</comment>
<dbReference type="Proteomes" id="UP000887116">
    <property type="component" value="Unassembled WGS sequence"/>
</dbReference>
<dbReference type="InterPro" id="IPR000504">
    <property type="entry name" value="RRM_dom"/>
</dbReference>
<comment type="caution">
    <text evidence="13">The sequence shown here is derived from an EMBL/GenBank/DDBJ whole genome shotgun (WGS) entry which is preliminary data.</text>
</comment>
<keyword evidence="9 13" id="KW-0687">Ribonucleoprotein</keyword>
<dbReference type="Pfam" id="PF00076">
    <property type="entry name" value="RRM_1"/>
    <property type="match status" value="2"/>
</dbReference>
<comment type="similarity">
    <text evidence="2">Belongs to the RRM U1 A/B'' family.</text>
</comment>
<feature type="domain" description="RRM" evidence="12">
    <location>
        <begin position="179"/>
        <end position="253"/>
    </location>
</feature>
<evidence type="ECO:0000256" key="3">
    <source>
        <dbReference type="ARBA" id="ARBA00022664"/>
    </source>
</evidence>
<evidence type="ECO:0000313" key="14">
    <source>
        <dbReference type="Proteomes" id="UP000887116"/>
    </source>
</evidence>
<evidence type="ECO:0000256" key="9">
    <source>
        <dbReference type="ARBA" id="ARBA00023274"/>
    </source>
</evidence>
<evidence type="ECO:0000313" key="13">
    <source>
        <dbReference type="EMBL" id="GFQ71210.1"/>
    </source>
</evidence>
<keyword evidence="8" id="KW-0539">Nucleus</keyword>
<dbReference type="GO" id="GO:0030532">
    <property type="term" value="C:small nuclear ribonucleoprotein complex"/>
    <property type="evidence" value="ECO:0007669"/>
    <property type="project" value="UniProtKB-ARBA"/>
</dbReference>
<dbReference type="AlphaFoldDB" id="A0A8X6KBM5"/>
<evidence type="ECO:0000256" key="1">
    <source>
        <dbReference type="ARBA" id="ARBA00004123"/>
    </source>
</evidence>
<dbReference type="SMART" id="SM00360">
    <property type="entry name" value="RRM"/>
    <property type="match status" value="2"/>
</dbReference>
<dbReference type="GO" id="GO:0008380">
    <property type="term" value="P:RNA splicing"/>
    <property type="evidence" value="ECO:0007669"/>
    <property type="project" value="UniProtKB-KW"/>
</dbReference>
<dbReference type="PANTHER" id="PTHR10501">
    <property type="entry name" value="U1 SMALL NUCLEAR RIBONUCLEOPROTEIN A/U2 SMALL NUCLEAR RIBONUCLEOPROTEIN B"/>
    <property type="match status" value="1"/>
</dbReference>
<dbReference type="EMBL" id="BMAO01001122">
    <property type="protein sequence ID" value="GFQ71210.1"/>
    <property type="molecule type" value="Genomic_DNA"/>
</dbReference>
<evidence type="ECO:0000256" key="10">
    <source>
        <dbReference type="PROSITE-ProRule" id="PRU00176"/>
    </source>
</evidence>
<sequence>MLDAGNPNEPNNTIYINNLNEKIKKDELKKSLSAVFSQFGRILDIVAMQTLKMRGQAFVVFDDIKSAANALSTMQSFPFYDKPLQIQFAKTDSDIIAKRKGTYVKRIKEPRPELGDKKKKKAAKDPFKVPEQIPQQPGLLPGVPPGAMVQSLVPNIFSTHQGIPPTMQQVPPNSQAHNHILFLSNLPKETKEQMLFETFRKFRGFKEVRWIPNRHDIAFVEYDNEKNADMAKENLDGFNLMPGCPLSISFAKK</sequence>
<dbReference type="GO" id="GO:0006397">
    <property type="term" value="P:mRNA processing"/>
    <property type="evidence" value="ECO:0007669"/>
    <property type="project" value="UniProtKB-KW"/>
</dbReference>
<organism evidence="13 14">
    <name type="scientific">Trichonephila clavata</name>
    <name type="common">Joro spider</name>
    <name type="synonym">Nephila clavata</name>
    <dbReference type="NCBI Taxonomy" id="2740835"/>
    <lineage>
        <taxon>Eukaryota</taxon>
        <taxon>Metazoa</taxon>
        <taxon>Ecdysozoa</taxon>
        <taxon>Arthropoda</taxon>
        <taxon>Chelicerata</taxon>
        <taxon>Arachnida</taxon>
        <taxon>Araneae</taxon>
        <taxon>Araneomorphae</taxon>
        <taxon>Entelegynae</taxon>
        <taxon>Araneoidea</taxon>
        <taxon>Nephilidae</taxon>
        <taxon>Trichonephila</taxon>
    </lineage>
</organism>
<dbReference type="InterPro" id="IPR035979">
    <property type="entry name" value="RBD_domain_sf"/>
</dbReference>
<evidence type="ECO:0000256" key="6">
    <source>
        <dbReference type="ARBA" id="ARBA00022884"/>
    </source>
</evidence>
<protein>
    <submittedName>
        <fullName evidence="13">U1 small nuclear ribonucleoprotein A</fullName>
    </submittedName>
</protein>
<dbReference type="FunFam" id="3.30.70.330:FF:000029">
    <property type="entry name" value="U2 small nuclear ribonucleoprotein B"/>
    <property type="match status" value="1"/>
</dbReference>
<dbReference type="FunFam" id="3.30.70.330:FF:000039">
    <property type="entry name" value="U1 small nuclear ribonucleoprotein A"/>
    <property type="match status" value="1"/>
</dbReference>
<dbReference type="SUPFAM" id="SSF54928">
    <property type="entry name" value="RNA-binding domain, RBD"/>
    <property type="match status" value="2"/>
</dbReference>
<evidence type="ECO:0000256" key="7">
    <source>
        <dbReference type="ARBA" id="ARBA00023187"/>
    </source>
</evidence>
<feature type="domain" description="RRM" evidence="12">
    <location>
        <begin position="12"/>
        <end position="91"/>
    </location>
</feature>
<evidence type="ECO:0000256" key="8">
    <source>
        <dbReference type="ARBA" id="ARBA00023242"/>
    </source>
</evidence>
<keyword evidence="3" id="KW-0507">mRNA processing</keyword>
<evidence type="ECO:0000256" key="2">
    <source>
        <dbReference type="ARBA" id="ARBA00007243"/>
    </source>
</evidence>
<keyword evidence="4" id="KW-0747">Spliceosome</keyword>